<proteinExistence type="predicted"/>
<dbReference type="KEGG" id="dak:DaAHT2_1611"/>
<sequence>MNVYYLVAGKAASRRIILQTAGPLRAMPMPGGQESLPAVGAAVKSILMEVSL</sequence>
<keyword evidence="2" id="KW-1185">Reference proteome</keyword>
<gene>
    <name evidence="1" type="ordered locus">DaAHT2_1611</name>
</gene>
<dbReference type="STRING" id="589865.DaAHT2_1611"/>
<dbReference type="InParanoid" id="D6Z431"/>
<dbReference type="RefSeq" id="WP_013163833.1">
    <property type="nucleotide sequence ID" value="NC_014216.1"/>
</dbReference>
<accession>D6Z431</accession>
<dbReference type="AlphaFoldDB" id="D6Z431"/>
<dbReference type="Proteomes" id="UP000001508">
    <property type="component" value="Chromosome"/>
</dbReference>
<evidence type="ECO:0000313" key="2">
    <source>
        <dbReference type="Proteomes" id="UP000001508"/>
    </source>
</evidence>
<dbReference type="HOGENOM" id="CLU_3079117_0_0_7"/>
<dbReference type="EMBL" id="CP001940">
    <property type="protein sequence ID" value="ADH86306.1"/>
    <property type="molecule type" value="Genomic_DNA"/>
</dbReference>
<evidence type="ECO:0000313" key="1">
    <source>
        <dbReference type="EMBL" id="ADH86306.1"/>
    </source>
</evidence>
<organism evidence="1 2">
    <name type="scientific">Desulfurivibrio alkaliphilus (strain DSM 19089 / UNIQEM U267 / AHT2)</name>
    <dbReference type="NCBI Taxonomy" id="589865"/>
    <lineage>
        <taxon>Bacteria</taxon>
        <taxon>Pseudomonadati</taxon>
        <taxon>Thermodesulfobacteriota</taxon>
        <taxon>Desulfobulbia</taxon>
        <taxon>Desulfobulbales</taxon>
        <taxon>Desulfobulbaceae</taxon>
        <taxon>Desulfurivibrio</taxon>
    </lineage>
</organism>
<protein>
    <submittedName>
        <fullName evidence="1">Uncharacterized protein</fullName>
    </submittedName>
</protein>
<reference evidence="2" key="1">
    <citation type="submission" date="2010-02" db="EMBL/GenBank/DDBJ databases">
        <title>Complete sequence of Desulfurivibrio alkaliphilus AHT2.</title>
        <authorList>
            <consortium name="US DOE Joint Genome Institute"/>
            <person name="Pitluck S."/>
            <person name="Chertkov O."/>
            <person name="Detter J.C."/>
            <person name="Han C."/>
            <person name="Tapia R."/>
            <person name="Larimer F."/>
            <person name="Land M."/>
            <person name="Hauser L."/>
            <person name="Kyrpides N."/>
            <person name="Mikhailova N."/>
            <person name="Sorokin D.Y."/>
            <person name="Muyzer G."/>
            <person name="Woyke T."/>
        </authorList>
    </citation>
    <scope>NUCLEOTIDE SEQUENCE [LARGE SCALE GENOMIC DNA]</scope>
    <source>
        <strain evidence="2">DSM 19089 / UNIQEM U267 / AHT2</strain>
    </source>
</reference>
<name>D6Z431_DESAT</name>